<proteinExistence type="predicted"/>
<dbReference type="SMART" id="SM00530">
    <property type="entry name" value="HTH_XRE"/>
    <property type="match status" value="1"/>
</dbReference>
<protein>
    <submittedName>
        <fullName evidence="3">XRE family transcriptional regulator</fullName>
    </submittedName>
</protein>
<dbReference type="PANTHER" id="PTHR46797">
    <property type="entry name" value="HTH-TYPE TRANSCRIPTIONAL REGULATOR"/>
    <property type="match status" value="1"/>
</dbReference>
<evidence type="ECO:0000313" key="4">
    <source>
        <dbReference type="Proteomes" id="UP001449657"/>
    </source>
</evidence>
<dbReference type="Gene3D" id="2.60.120.10">
    <property type="entry name" value="Jelly Rolls"/>
    <property type="match status" value="1"/>
</dbReference>
<organism evidence="3 4">
    <name type="scientific">Chitinophaga caseinilytica</name>
    <dbReference type="NCBI Taxonomy" id="2267521"/>
    <lineage>
        <taxon>Bacteria</taxon>
        <taxon>Pseudomonadati</taxon>
        <taxon>Bacteroidota</taxon>
        <taxon>Chitinophagia</taxon>
        <taxon>Chitinophagales</taxon>
        <taxon>Chitinophagaceae</taxon>
        <taxon>Chitinophaga</taxon>
    </lineage>
</organism>
<dbReference type="InterPro" id="IPR011051">
    <property type="entry name" value="RmlC_Cupin_sf"/>
</dbReference>
<dbReference type="Gene3D" id="1.10.260.40">
    <property type="entry name" value="lambda repressor-like DNA-binding domains"/>
    <property type="match status" value="1"/>
</dbReference>
<name>A0ABZ2Z2Q8_9BACT</name>
<reference evidence="3 4" key="1">
    <citation type="submission" date="2024-03" db="EMBL/GenBank/DDBJ databases">
        <title>Chitinophaga caseinilytica sp. nov., a casein hydrolysing bacterium isolated from forest soil.</title>
        <authorList>
            <person name="Lee D.S."/>
            <person name="Han D.M."/>
            <person name="Baek J.H."/>
            <person name="Choi D.G."/>
            <person name="Jeon J.H."/>
            <person name="Jeon C.O."/>
        </authorList>
    </citation>
    <scope>NUCLEOTIDE SEQUENCE [LARGE SCALE GENOMIC DNA]</scope>
    <source>
        <strain evidence="3 4">KACC 19118</strain>
    </source>
</reference>
<dbReference type="InterPro" id="IPR001387">
    <property type="entry name" value="Cro/C1-type_HTH"/>
</dbReference>
<dbReference type="PROSITE" id="PS50943">
    <property type="entry name" value="HTH_CROC1"/>
    <property type="match status" value="1"/>
</dbReference>
<sequence>MQHDPSQEDINNNTLVYHRIGGLIRRYRKEKGLKLLDLSALTGIKSALLSKIENGRMLPTIPTLFTIIQKLGVKTETFFSELSAEKSFPGYLLLPADAYTPYEKEEDAVGFEYQSILEQNFEGGAFQVSLLTLKPGARRELVSTAAFEYVYVLEGNLKFQLEDKIFELSEGDSIFFDGSISHVPINPKKKKVRLLVMYFFGKIIQ</sequence>
<keyword evidence="4" id="KW-1185">Reference proteome</keyword>
<gene>
    <name evidence="3" type="ORF">WJU22_24010</name>
</gene>
<keyword evidence="1" id="KW-0238">DNA-binding</keyword>
<feature type="domain" description="HTH cro/C1-type" evidence="2">
    <location>
        <begin position="24"/>
        <end position="78"/>
    </location>
</feature>
<dbReference type="CDD" id="cd02209">
    <property type="entry name" value="cupin_XRE_C"/>
    <property type="match status" value="1"/>
</dbReference>
<evidence type="ECO:0000256" key="1">
    <source>
        <dbReference type="ARBA" id="ARBA00023125"/>
    </source>
</evidence>
<dbReference type="EMBL" id="CP150096">
    <property type="protein sequence ID" value="WZN45968.1"/>
    <property type="molecule type" value="Genomic_DNA"/>
</dbReference>
<dbReference type="Proteomes" id="UP001449657">
    <property type="component" value="Chromosome"/>
</dbReference>
<dbReference type="InterPro" id="IPR010982">
    <property type="entry name" value="Lambda_DNA-bd_dom_sf"/>
</dbReference>
<dbReference type="Pfam" id="PF01381">
    <property type="entry name" value="HTH_3"/>
    <property type="match status" value="1"/>
</dbReference>
<evidence type="ECO:0000313" key="3">
    <source>
        <dbReference type="EMBL" id="WZN45968.1"/>
    </source>
</evidence>
<dbReference type="RefSeq" id="WP_341840709.1">
    <property type="nucleotide sequence ID" value="NZ_CP149792.1"/>
</dbReference>
<dbReference type="InterPro" id="IPR050807">
    <property type="entry name" value="TransReg_Diox_bact_type"/>
</dbReference>
<dbReference type="Pfam" id="PF07883">
    <property type="entry name" value="Cupin_2"/>
    <property type="match status" value="1"/>
</dbReference>
<dbReference type="InterPro" id="IPR014710">
    <property type="entry name" value="RmlC-like_jellyroll"/>
</dbReference>
<dbReference type="SUPFAM" id="SSF51182">
    <property type="entry name" value="RmlC-like cupins"/>
    <property type="match status" value="1"/>
</dbReference>
<dbReference type="InterPro" id="IPR013096">
    <property type="entry name" value="Cupin_2"/>
</dbReference>
<dbReference type="PANTHER" id="PTHR46797:SF1">
    <property type="entry name" value="METHYLPHOSPHONATE SYNTHASE"/>
    <property type="match status" value="1"/>
</dbReference>
<dbReference type="SUPFAM" id="SSF47413">
    <property type="entry name" value="lambda repressor-like DNA-binding domains"/>
    <property type="match status" value="1"/>
</dbReference>
<accession>A0ABZ2Z2Q8</accession>
<dbReference type="CDD" id="cd00093">
    <property type="entry name" value="HTH_XRE"/>
    <property type="match status" value="1"/>
</dbReference>
<evidence type="ECO:0000259" key="2">
    <source>
        <dbReference type="PROSITE" id="PS50943"/>
    </source>
</evidence>